<protein>
    <submittedName>
        <fullName evidence="2 3">Uncharacterized protein</fullName>
    </submittedName>
</protein>
<feature type="compositionally biased region" description="Polar residues" evidence="1">
    <location>
        <begin position="27"/>
        <end position="37"/>
    </location>
</feature>
<reference evidence="2 4" key="1">
    <citation type="journal article" date="2011" name="Nature">
        <title>The Medicago genome provides insight into the evolution of rhizobial symbioses.</title>
        <authorList>
            <person name="Young N.D."/>
            <person name="Debelle F."/>
            <person name="Oldroyd G.E."/>
            <person name="Geurts R."/>
            <person name="Cannon S.B."/>
            <person name="Udvardi M.K."/>
            <person name="Benedito V.A."/>
            <person name="Mayer K.F."/>
            <person name="Gouzy J."/>
            <person name="Schoof H."/>
            <person name="Van de Peer Y."/>
            <person name="Proost S."/>
            <person name="Cook D.R."/>
            <person name="Meyers B.C."/>
            <person name="Spannagl M."/>
            <person name="Cheung F."/>
            <person name="De Mita S."/>
            <person name="Krishnakumar V."/>
            <person name="Gundlach H."/>
            <person name="Zhou S."/>
            <person name="Mudge J."/>
            <person name="Bharti A.K."/>
            <person name="Murray J.D."/>
            <person name="Naoumkina M.A."/>
            <person name="Rosen B."/>
            <person name="Silverstein K.A."/>
            <person name="Tang H."/>
            <person name="Rombauts S."/>
            <person name="Zhao P.X."/>
            <person name="Zhou P."/>
            <person name="Barbe V."/>
            <person name="Bardou P."/>
            <person name="Bechner M."/>
            <person name="Bellec A."/>
            <person name="Berger A."/>
            <person name="Berges H."/>
            <person name="Bidwell S."/>
            <person name="Bisseling T."/>
            <person name="Choisne N."/>
            <person name="Couloux A."/>
            <person name="Denny R."/>
            <person name="Deshpande S."/>
            <person name="Dai X."/>
            <person name="Doyle J.J."/>
            <person name="Dudez A.M."/>
            <person name="Farmer A.D."/>
            <person name="Fouteau S."/>
            <person name="Franken C."/>
            <person name="Gibelin C."/>
            <person name="Gish J."/>
            <person name="Goldstein S."/>
            <person name="Gonzalez A.J."/>
            <person name="Green P.J."/>
            <person name="Hallab A."/>
            <person name="Hartog M."/>
            <person name="Hua A."/>
            <person name="Humphray S.J."/>
            <person name="Jeong D.H."/>
            <person name="Jing Y."/>
            <person name="Jocker A."/>
            <person name="Kenton S.M."/>
            <person name="Kim D.J."/>
            <person name="Klee K."/>
            <person name="Lai H."/>
            <person name="Lang C."/>
            <person name="Lin S."/>
            <person name="Macmil S.L."/>
            <person name="Magdelenat G."/>
            <person name="Matthews L."/>
            <person name="McCorrison J."/>
            <person name="Monaghan E.L."/>
            <person name="Mun J.H."/>
            <person name="Najar F.Z."/>
            <person name="Nicholson C."/>
            <person name="Noirot C."/>
            <person name="O'Bleness M."/>
            <person name="Paule C.R."/>
            <person name="Poulain J."/>
            <person name="Prion F."/>
            <person name="Qin B."/>
            <person name="Qu C."/>
            <person name="Retzel E.F."/>
            <person name="Riddle C."/>
            <person name="Sallet E."/>
            <person name="Samain S."/>
            <person name="Samson N."/>
            <person name="Sanders I."/>
            <person name="Saurat O."/>
            <person name="Scarpelli C."/>
            <person name="Schiex T."/>
            <person name="Segurens B."/>
            <person name="Severin A.J."/>
            <person name="Sherrier D.J."/>
            <person name="Shi R."/>
            <person name="Sims S."/>
            <person name="Singer S.R."/>
            <person name="Sinharoy S."/>
            <person name="Sterck L."/>
            <person name="Viollet A."/>
            <person name="Wang B.B."/>
            <person name="Wang K."/>
            <person name="Wang M."/>
            <person name="Wang X."/>
            <person name="Warfsmann J."/>
            <person name="Weissenbach J."/>
            <person name="White D.D."/>
            <person name="White J.D."/>
            <person name="Wiley G.B."/>
            <person name="Wincker P."/>
            <person name="Xing Y."/>
            <person name="Yang L."/>
            <person name="Yao Z."/>
            <person name="Ying F."/>
            <person name="Zhai J."/>
            <person name="Zhou L."/>
            <person name="Zuber A."/>
            <person name="Denarie J."/>
            <person name="Dixon R.A."/>
            <person name="May G.D."/>
            <person name="Schwartz D.C."/>
            <person name="Rogers J."/>
            <person name="Quetier F."/>
            <person name="Town C.D."/>
            <person name="Roe B.A."/>
        </authorList>
    </citation>
    <scope>NUCLEOTIDE SEQUENCE [LARGE SCALE GENOMIC DNA]</scope>
    <source>
        <strain evidence="2">A17</strain>
        <strain evidence="3 4">cv. Jemalong A17</strain>
    </source>
</reference>
<evidence type="ECO:0000256" key="1">
    <source>
        <dbReference type="SAM" id="MobiDB-lite"/>
    </source>
</evidence>
<keyword evidence="4" id="KW-1185">Reference proteome</keyword>
<proteinExistence type="predicted"/>
<feature type="region of interest" description="Disordered" evidence="1">
    <location>
        <begin position="1"/>
        <end position="49"/>
    </location>
</feature>
<dbReference type="Proteomes" id="UP000002051">
    <property type="component" value="Unassembled WGS sequence"/>
</dbReference>
<sequence length="165" mass="18610">MHHTRDDTIPTLHGDIEATKRSFLQPKKSQSSVSFPKNPSKGKEKGTVGSIIEANSVEIDSRFRKSELKELKKKDPLEKEILRHMPNACLRENAYIFTWSAANIPGIDPCVACHQRTLSPTASDVAQQRKKQYPENDIGSNCSFYTPSSRGRCPVHLVFAFSNYF</sequence>
<gene>
    <name evidence="2" type="ORF">MTR_0329s0010</name>
</gene>
<dbReference type="AlphaFoldDB" id="A0A072TEV9"/>
<evidence type="ECO:0000313" key="2">
    <source>
        <dbReference type="EMBL" id="KEH16104.1"/>
    </source>
</evidence>
<evidence type="ECO:0000313" key="4">
    <source>
        <dbReference type="Proteomes" id="UP000002051"/>
    </source>
</evidence>
<reference evidence="2 4" key="2">
    <citation type="journal article" date="2014" name="BMC Genomics">
        <title>An improved genome release (version Mt4.0) for the model legume Medicago truncatula.</title>
        <authorList>
            <person name="Tang H."/>
            <person name="Krishnakumar V."/>
            <person name="Bidwell S."/>
            <person name="Rosen B."/>
            <person name="Chan A."/>
            <person name="Zhou S."/>
            <person name="Gentzbittel L."/>
            <person name="Childs K.L."/>
            <person name="Yandell M."/>
            <person name="Gundlach H."/>
            <person name="Mayer K.F."/>
            <person name="Schwartz D.C."/>
            <person name="Town C.D."/>
        </authorList>
    </citation>
    <scope>GENOME REANNOTATION</scope>
    <source>
        <strain evidence="2">A17</strain>
        <strain evidence="3 4">cv. Jemalong A17</strain>
    </source>
</reference>
<dbReference type="HOGENOM" id="CLU_1613312_0_0_1"/>
<reference evidence="3" key="3">
    <citation type="submission" date="2015-06" db="UniProtKB">
        <authorList>
            <consortium name="EnsemblPlants"/>
        </authorList>
    </citation>
    <scope>IDENTIFICATION</scope>
    <source>
        <strain evidence="3">cv. Jemalong A17</strain>
    </source>
</reference>
<dbReference type="EnsemblPlants" id="KEH16104">
    <property type="protein sequence ID" value="KEH16104"/>
    <property type="gene ID" value="MTR_0329s0010"/>
</dbReference>
<name>A0A072TEV9_MEDTR</name>
<accession>A0A072TEV9</accession>
<evidence type="ECO:0000313" key="3">
    <source>
        <dbReference type="EnsemblPlants" id="KEH16104"/>
    </source>
</evidence>
<feature type="compositionally biased region" description="Basic and acidic residues" evidence="1">
    <location>
        <begin position="1"/>
        <end position="20"/>
    </location>
</feature>
<dbReference type="EMBL" id="KL403054">
    <property type="protein sequence ID" value="KEH16104.1"/>
    <property type="molecule type" value="Genomic_DNA"/>
</dbReference>
<organism evidence="2 4">
    <name type="scientific">Medicago truncatula</name>
    <name type="common">Barrel medic</name>
    <name type="synonym">Medicago tribuloides</name>
    <dbReference type="NCBI Taxonomy" id="3880"/>
    <lineage>
        <taxon>Eukaryota</taxon>
        <taxon>Viridiplantae</taxon>
        <taxon>Streptophyta</taxon>
        <taxon>Embryophyta</taxon>
        <taxon>Tracheophyta</taxon>
        <taxon>Spermatophyta</taxon>
        <taxon>Magnoliopsida</taxon>
        <taxon>eudicotyledons</taxon>
        <taxon>Gunneridae</taxon>
        <taxon>Pentapetalae</taxon>
        <taxon>rosids</taxon>
        <taxon>fabids</taxon>
        <taxon>Fabales</taxon>
        <taxon>Fabaceae</taxon>
        <taxon>Papilionoideae</taxon>
        <taxon>50 kb inversion clade</taxon>
        <taxon>NPAAA clade</taxon>
        <taxon>Hologalegina</taxon>
        <taxon>IRL clade</taxon>
        <taxon>Trifolieae</taxon>
        <taxon>Medicago</taxon>
    </lineage>
</organism>